<evidence type="ECO:0000313" key="1">
    <source>
        <dbReference type="EMBL" id="CAD0300742.1"/>
    </source>
</evidence>
<dbReference type="Proteomes" id="UP000543799">
    <property type="component" value="Unassembled WGS sequence"/>
</dbReference>
<proteinExistence type="predicted"/>
<dbReference type="EMBL" id="CAJDJZ010000002">
    <property type="protein sequence ID" value="CAD0300742.1"/>
    <property type="molecule type" value="Genomic_DNA"/>
</dbReference>
<keyword evidence="2" id="KW-1185">Reference proteome</keyword>
<comment type="caution">
    <text evidence="1">The sequence shown here is derived from an EMBL/GenBank/DDBJ whole genome shotgun (WGS) entry which is preliminary data.</text>
</comment>
<reference evidence="1" key="1">
    <citation type="submission" date="2020-07" db="EMBL/GenBank/DDBJ databases">
        <authorList>
            <person name="Ladero V."/>
        </authorList>
    </citation>
    <scope>NUCLEOTIDE SEQUENCE</scope>
</reference>
<evidence type="ECO:0000313" key="2">
    <source>
        <dbReference type="Proteomes" id="UP000543799"/>
    </source>
</evidence>
<name>A0ACA9ATA7_9CAUD</name>
<sequence length="218" mass="24607">MFKKDKKEEKTYREGDLLKAVGGYYSDARLSLGITYPLYKTTNEGWYIINNEGSRVTLIEMDALGIDYAVMEEPLLELKEGDPLLVVSDLKRGVRGLAGAEVQCLNITGEMASLAGTVVHYDKDMSHIAKGLFTVKENDSYWCVAIAIPLNKVADPDFALEHLLATLNKKASTERLVLNEIKYDLNLLHKELDEVSNEVEKLTKNIETIYNNRYEVLK</sequence>
<accession>A0ACA9ATA7</accession>
<organism evidence="1 2">
    <name type="scientific">Enterococcus phage vB_EfaH_149</name>
    <dbReference type="NCBI Taxonomy" id="2730535"/>
    <lineage>
        <taxon>Viruses</taxon>
        <taxon>Duplodnaviria</taxon>
        <taxon>Heunggongvirae</taxon>
        <taxon>Uroviricota</taxon>
        <taxon>Caudoviricetes</taxon>
        <taxon>Herelleviridae</taxon>
        <taxon>Brockvirinae</taxon>
        <taxon>Kochikohdavirus</taxon>
        <taxon>Kochikohdavirus kv149</taxon>
    </lineage>
</organism>
<protein>
    <submittedName>
        <fullName evidence="1">Uncharacterized protein</fullName>
    </submittedName>
</protein>